<feature type="transmembrane region" description="Helical" evidence="1">
    <location>
        <begin position="143"/>
        <end position="162"/>
    </location>
</feature>
<feature type="transmembrane region" description="Helical" evidence="1">
    <location>
        <begin position="36"/>
        <end position="59"/>
    </location>
</feature>
<dbReference type="EMBL" id="CP021404">
    <property type="protein sequence ID" value="ATI40885.1"/>
    <property type="molecule type" value="Genomic_DNA"/>
</dbReference>
<proteinExistence type="predicted"/>
<evidence type="ECO:0000313" key="3">
    <source>
        <dbReference type="Proteomes" id="UP000219050"/>
    </source>
</evidence>
<feature type="transmembrane region" description="Helical" evidence="1">
    <location>
        <begin position="200"/>
        <end position="220"/>
    </location>
</feature>
<organism evidence="2 3">
    <name type="scientific">Pacificitalea manganoxidans</name>
    <dbReference type="NCBI Taxonomy" id="1411902"/>
    <lineage>
        <taxon>Bacteria</taxon>
        <taxon>Pseudomonadati</taxon>
        <taxon>Pseudomonadota</taxon>
        <taxon>Alphaproteobacteria</taxon>
        <taxon>Rhodobacterales</taxon>
        <taxon>Paracoccaceae</taxon>
        <taxon>Pacificitalea</taxon>
    </lineage>
</organism>
<dbReference type="RefSeq" id="WP_088662510.1">
    <property type="nucleotide sequence ID" value="NZ_CP021404.1"/>
</dbReference>
<keyword evidence="1" id="KW-0812">Transmembrane</keyword>
<keyword evidence="3" id="KW-1185">Reference proteome</keyword>
<protein>
    <submittedName>
        <fullName evidence="2">Uncharacterized protein</fullName>
    </submittedName>
</protein>
<feature type="transmembrane region" description="Helical" evidence="1">
    <location>
        <begin position="232"/>
        <end position="252"/>
    </location>
</feature>
<sequence>MFTRLIGALVRAGFVALLIATPSLMLPGITGDGTEIVALIALFGFGLTIFEYTAAYPSLIEFRDAPPFNRIRFLSLFASVFLITVLCVNGVAPSGLTLVVEAFGRGVGEAIDFPFSPVRLMVDNLPDGPQSAVADLVRAGAGLAYAVALLTLMIFALALRVVGWPNHMQAFNVWINLPTFDPTTGGDVVARLNRDATVNIILGFLLPFIVPGIAICAALLFSPWEFSNYHTLIWSVSAWAFLPCSLFMRGMAMRRVAAMIAAKRRQSLPAAEVGFAAT</sequence>
<evidence type="ECO:0000256" key="1">
    <source>
        <dbReference type="SAM" id="Phobius"/>
    </source>
</evidence>
<keyword evidence="1" id="KW-0472">Membrane</keyword>
<dbReference type="Proteomes" id="UP000219050">
    <property type="component" value="Chromosome"/>
</dbReference>
<accession>A0A291LWS5</accession>
<evidence type="ECO:0000313" key="2">
    <source>
        <dbReference type="EMBL" id="ATI40885.1"/>
    </source>
</evidence>
<feature type="transmembrane region" description="Helical" evidence="1">
    <location>
        <begin position="71"/>
        <end position="92"/>
    </location>
</feature>
<name>A0A291LWS5_9RHOB</name>
<keyword evidence="1" id="KW-1133">Transmembrane helix</keyword>
<feature type="transmembrane region" description="Helical" evidence="1">
    <location>
        <begin position="12"/>
        <end position="30"/>
    </location>
</feature>
<dbReference type="AlphaFoldDB" id="A0A291LWS5"/>
<dbReference type="KEGG" id="cmag:CBW24_01940"/>
<gene>
    <name evidence="2" type="ORF">CBW24_01940</name>
</gene>
<reference evidence="2 3" key="1">
    <citation type="submission" date="2017-05" db="EMBL/GenBank/DDBJ databases">
        <title>Comparative genomic and metabolic analysis of manganese-oxidizing mechanisms in Celeribater manganoxidans DY25T: its adaption to the environment of polymetallic nodule.</title>
        <authorList>
            <person name="Wang X."/>
        </authorList>
    </citation>
    <scope>NUCLEOTIDE SEQUENCE [LARGE SCALE GENOMIC DNA]</scope>
    <source>
        <strain evidence="2 3">DY25</strain>
    </source>
</reference>